<reference evidence="1" key="1">
    <citation type="submission" date="2020-09" db="EMBL/GenBank/DDBJ databases">
        <title>Genome-Enabled Discovery of Anthraquinone Biosynthesis in Senna tora.</title>
        <authorList>
            <person name="Kang S.-H."/>
            <person name="Pandey R.P."/>
            <person name="Lee C.-M."/>
            <person name="Sim J.-S."/>
            <person name="Jeong J.-T."/>
            <person name="Choi B.-S."/>
            <person name="Jung M."/>
            <person name="Ginzburg D."/>
            <person name="Zhao K."/>
            <person name="Won S.Y."/>
            <person name="Oh T.-J."/>
            <person name="Yu Y."/>
            <person name="Kim N.-H."/>
            <person name="Lee O.R."/>
            <person name="Lee T.-H."/>
            <person name="Bashyal P."/>
            <person name="Kim T.-S."/>
            <person name="Lee W.-H."/>
            <person name="Kawkins C."/>
            <person name="Kim C.-K."/>
            <person name="Kim J.S."/>
            <person name="Ahn B.O."/>
            <person name="Rhee S.Y."/>
            <person name="Sohng J.K."/>
        </authorList>
    </citation>
    <scope>NUCLEOTIDE SEQUENCE</scope>
    <source>
        <tissue evidence="1">Leaf</tissue>
    </source>
</reference>
<name>A0A834X6W2_9FABA</name>
<comment type="caution">
    <text evidence="1">The sequence shown here is derived from an EMBL/GenBank/DDBJ whole genome shotgun (WGS) entry which is preliminary data.</text>
</comment>
<accession>A0A834X6W2</accession>
<sequence>MENARHTYLKLSQGKRILAIDEKRSMKSMICSSKKWSPEAMRAPSMADLFSVSLHNSLMIHVSASATFVLADRSSRKRG</sequence>
<proteinExistence type="predicted"/>
<evidence type="ECO:0000313" key="2">
    <source>
        <dbReference type="Proteomes" id="UP000634136"/>
    </source>
</evidence>
<gene>
    <name evidence="1" type="ORF">G2W53_007858</name>
</gene>
<dbReference type="AlphaFoldDB" id="A0A834X6W2"/>
<protein>
    <submittedName>
        <fullName evidence="1">Uncharacterized protein</fullName>
    </submittedName>
</protein>
<dbReference type="EMBL" id="JAAIUW010000003">
    <property type="protein sequence ID" value="KAF7839376.1"/>
    <property type="molecule type" value="Genomic_DNA"/>
</dbReference>
<keyword evidence="2" id="KW-1185">Reference proteome</keyword>
<organism evidence="1 2">
    <name type="scientific">Senna tora</name>
    <dbReference type="NCBI Taxonomy" id="362788"/>
    <lineage>
        <taxon>Eukaryota</taxon>
        <taxon>Viridiplantae</taxon>
        <taxon>Streptophyta</taxon>
        <taxon>Embryophyta</taxon>
        <taxon>Tracheophyta</taxon>
        <taxon>Spermatophyta</taxon>
        <taxon>Magnoliopsida</taxon>
        <taxon>eudicotyledons</taxon>
        <taxon>Gunneridae</taxon>
        <taxon>Pentapetalae</taxon>
        <taxon>rosids</taxon>
        <taxon>fabids</taxon>
        <taxon>Fabales</taxon>
        <taxon>Fabaceae</taxon>
        <taxon>Caesalpinioideae</taxon>
        <taxon>Cassia clade</taxon>
        <taxon>Senna</taxon>
    </lineage>
</organism>
<dbReference type="Proteomes" id="UP000634136">
    <property type="component" value="Unassembled WGS sequence"/>
</dbReference>
<evidence type="ECO:0000313" key="1">
    <source>
        <dbReference type="EMBL" id="KAF7839376.1"/>
    </source>
</evidence>